<feature type="domain" description="PH" evidence="2">
    <location>
        <begin position="324"/>
        <end position="430"/>
    </location>
</feature>
<reference evidence="3" key="1">
    <citation type="journal article" date="2021" name="Open Biol.">
        <title>Shared evolutionary footprints suggest mitochondrial oxidative damage underlies multiple complex I losses in fungi.</title>
        <authorList>
            <person name="Schikora-Tamarit M.A."/>
            <person name="Marcet-Houben M."/>
            <person name="Nosek J."/>
            <person name="Gabaldon T."/>
        </authorList>
    </citation>
    <scope>NUCLEOTIDE SEQUENCE</scope>
    <source>
        <strain evidence="3">NCAIM Y.01608</strain>
    </source>
</reference>
<dbReference type="SUPFAM" id="SSF103657">
    <property type="entry name" value="BAR/IMD domain-like"/>
    <property type="match status" value="1"/>
</dbReference>
<sequence length="442" mass="50993">MSADPENSLGLTTSPIRNSLPLISERFEKYRQLVVCMEAYIHDHLTIVTTSIKSHEKLRKSTSIDSVVRFETDPEGSMQVTETSEIEHAGSHDHDINTFFRLLQDQTESLIKQMSLAETTMKSQVIPQLKGLQSSISTKQKEFSHLCHTHEKEYKLALQQTMKELEHFELSISKSEMLPENAKSDFRHDPYFSKRILMSQADAQLQSEQKFLNFIQKSETDLRLAEIQTMQELKQVFELFSSILVHLHEDYSKSFQKLNSHFQDIPNDLEWSRFLKVYDNKLASTSETLPGLSHPSSNRDSIPEPHERNLETVTFPNRRHFSTVPILEGVLARKDGKFSSKMSSHYYVITKNRFLFEFNSRVCSNTQPNHVFFLPECTVKDLVDSGPYRFKLHGKDLSSAFIKSSKTLVLEASSEDELKTWYNVLSELTGLMYSSQESRDSD</sequence>
<dbReference type="PROSITE" id="PS50003">
    <property type="entry name" value="PH_DOMAIN"/>
    <property type="match status" value="1"/>
</dbReference>
<dbReference type="AlphaFoldDB" id="A0A9P8NRC6"/>
<dbReference type="SUPFAM" id="SSF50729">
    <property type="entry name" value="PH domain-like"/>
    <property type="match status" value="1"/>
</dbReference>
<accession>A0A9P8NRC6</accession>
<dbReference type="InterPro" id="IPR046868">
    <property type="entry name" value="BAR_4"/>
</dbReference>
<dbReference type="Proteomes" id="UP000788993">
    <property type="component" value="Unassembled WGS sequence"/>
</dbReference>
<dbReference type="OrthoDB" id="5598057at2759"/>
<evidence type="ECO:0000313" key="4">
    <source>
        <dbReference type="Proteomes" id="UP000788993"/>
    </source>
</evidence>
<gene>
    <name evidence="3" type="ORF">OGATHE_006808</name>
</gene>
<proteinExistence type="predicted"/>
<keyword evidence="4" id="KW-1185">Reference proteome</keyword>
<dbReference type="EMBL" id="JAEUBD010001609">
    <property type="protein sequence ID" value="KAH3658650.1"/>
    <property type="molecule type" value="Genomic_DNA"/>
</dbReference>
<name>A0A9P8NRC6_9ASCO</name>
<dbReference type="PANTHER" id="PTHR31941">
    <property type="entry name" value="CYTOSKELETAL SIGNALING PROTEIN SLM1"/>
    <property type="match status" value="1"/>
</dbReference>
<dbReference type="Pfam" id="PF20399">
    <property type="entry name" value="PH_20"/>
    <property type="match status" value="1"/>
</dbReference>
<dbReference type="PANTHER" id="PTHR31941:SF1">
    <property type="entry name" value="CYTOSKELETAL SIGNALING PROTEIN SLM1"/>
    <property type="match status" value="1"/>
</dbReference>
<dbReference type="SMART" id="SM00233">
    <property type="entry name" value="PH"/>
    <property type="match status" value="1"/>
</dbReference>
<evidence type="ECO:0000259" key="2">
    <source>
        <dbReference type="PROSITE" id="PS50003"/>
    </source>
</evidence>
<reference evidence="3" key="2">
    <citation type="submission" date="2021-01" db="EMBL/GenBank/DDBJ databases">
        <authorList>
            <person name="Schikora-Tamarit M.A."/>
        </authorList>
    </citation>
    <scope>NUCLEOTIDE SEQUENCE</scope>
    <source>
        <strain evidence="3">NCAIM Y.01608</strain>
    </source>
</reference>
<dbReference type="InterPro" id="IPR001849">
    <property type="entry name" value="PH_domain"/>
</dbReference>
<dbReference type="InterPro" id="IPR011993">
    <property type="entry name" value="PH-like_dom_sf"/>
</dbReference>
<evidence type="ECO:0000256" key="1">
    <source>
        <dbReference type="ARBA" id="ARBA00022553"/>
    </source>
</evidence>
<evidence type="ECO:0000313" key="3">
    <source>
        <dbReference type="EMBL" id="KAH3658650.1"/>
    </source>
</evidence>
<keyword evidence="1" id="KW-0597">Phosphoprotein</keyword>
<organism evidence="3 4">
    <name type="scientific">Ogataea polymorpha</name>
    <dbReference type="NCBI Taxonomy" id="460523"/>
    <lineage>
        <taxon>Eukaryota</taxon>
        <taxon>Fungi</taxon>
        <taxon>Dikarya</taxon>
        <taxon>Ascomycota</taxon>
        <taxon>Saccharomycotina</taxon>
        <taxon>Pichiomycetes</taxon>
        <taxon>Pichiales</taxon>
        <taxon>Pichiaceae</taxon>
        <taxon>Ogataea</taxon>
    </lineage>
</organism>
<dbReference type="Pfam" id="PF20400">
    <property type="entry name" value="BAR_4"/>
    <property type="match status" value="1"/>
</dbReference>
<protein>
    <recommendedName>
        <fullName evidence="2">PH domain-containing protein</fullName>
    </recommendedName>
</protein>
<dbReference type="Gene3D" id="2.30.29.30">
    <property type="entry name" value="Pleckstrin-homology domain (PH domain)/Phosphotyrosine-binding domain (PTB)"/>
    <property type="match status" value="1"/>
</dbReference>
<dbReference type="InterPro" id="IPR027267">
    <property type="entry name" value="AH/BAR_dom_sf"/>
</dbReference>
<dbReference type="InterPro" id="IPR046869">
    <property type="entry name" value="SLM1/RGC1-like_PH"/>
</dbReference>
<comment type="caution">
    <text evidence="3">The sequence shown here is derived from an EMBL/GenBank/DDBJ whole genome shotgun (WGS) entry which is preliminary data.</text>
</comment>